<organism evidence="2 3">
    <name type="scientific">Riccia fluitans</name>
    <dbReference type="NCBI Taxonomy" id="41844"/>
    <lineage>
        <taxon>Eukaryota</taxon>
        <taxon>Viridiplantae</taxon>
        <taxon>Streptophyta</taxon>
        <taxon>Embryophyta</taxon>
        <taxon>Marchantiophyta</taxon>
        <taxon>Marchantiopsida</taxon>
        <taxon>Marchantiidae</taxon>
        <taxon>Marchantiales</taxon>
        <taxon>Ricciaceae</taxon>
        <taxon>Riccia</taxon>
    </lineage>
</organism>
<comment type="caution">
    <text evidence="2">The sequence shown here is derived from an EMBL/GenBank/DDBJ whole genome shotgun (WGS) entry which is preliminary data.</text>
</comment>
<evidence type="ECO:0000256" key="1">
    <source>
        <dbReference type="SAM" id="SignalP"/>
    </source>
</evidence>
<keyword evidence="1" id="KW-0732">Signal</keyword>
<dbReference type="AlphaFoldDB" id="A0ABD1YW58"/>
<sequence length="84" mass="8944">MMLLMSGMLCNVIILMVSAGCMTCYGLQDAIASTFQAADQHLNGIVLCTTARVGGALHPELSNQATWLCHINQLKHHVGGSKMA</sequence>
<evidence type="ECO:0000313" key="2">
    <source>
        <dbReference type="EMBL" id="KAL2635014.1"/>
    </source>
</evidence>
<feature type="signal peptide" evidence="1">
    <location>
        <begin position="1"/>
        <end position="19"/>
    </location>
</feature>
<protein>
    <submittedName>
        <fullName evidence="2">Uncharacterized protein</fullName>
    </submittedName>
</protein>
<keyword evidence="3" id="KW-1185">Reference proteome</keyword>
<dbReference type="EMBL" id="JBHFFA010000003">
    <property type="protein sequence ID" value="KAL2635014.1"/>
    <property type="molecule type" value="Genomic_DNA"/>
</dbReference>
<proteinExistence type="predicted"/>
<dbReference type="Proteomes" id="UP001605036">
    <property type="component" value="Unassembled WGS sequence"/>
</dbReference>
<name>A0ABD1YW58_9MARC</name>
<gene>
    <name evidence="2" type="ORF">R1flu_006493</name>
</gene>
<feature type="chain" id="PRO_5044790279" evidence="1">
    <location>
        <begin position="20"/>
        <end position="84"/>
    </location>
</feature>
<accession>A0ABD1YW58</accession>
<reference evidence="2 3" key="1">
    <citation type="submission" date="2024-09" db="EMBL/GenBank/DDBJ databases">
        <title>Chromosome-scale assembly of Riccia fluitans.</title>
        <authorList>
            <person name="Paukszto L."/>
            <person name="Sawicki J."/>
            <person name="Karawczyk K."/>
            <person name="Piernik-Szablinska J."/>
            <person name="Szczecinska M."/>
            <person name="Mazdziarz M."/>
        </authorList>
    </citation>
    <scope>NUCLEOTIDE SEQUENCE [LARGE SCALE GENOMIC DNA]</scope>
    <source>
        <strain evidence="2">Rf_01</strain>
        <tissue evidence="2">Aerial parts of the thallus</tissue>
    </source>
</reference>
<evidence type="ECO:0000313" key="3">
    <source>
        <dbReference type="Proteomes" id="UP001605036"/>
    </source>
</evidence>